<dbReference type="PANTHER" id="PTHR11130:SF0">
    <property type="entry name" value="GLUTATHIONE SYNTHETASE"/>
    <property type="match status" value="1"/>
</dbReference>
<dbReference type="GO" id="GO:0005524">
    <property type="term" value="F:ATP binding"/>
    <property type="evidence" value="ECO:0007669"/>
    <property type="project" value="UniProtKB-UniRule"/>
</dbReference>
<dbReference type="Gene3D" id="3.30.1490.50">
    <property type="match status" value="1"/>
</dbReference>
<evidence type="ECO:0000256" key="1">
    <source>
        <dbReference type="ARBA" id="ARBA00004965"/>
    </source>
</evidence>
<dbReference type="InterPro" id="IPR014042">
    <property type="entry name" value="Glutathione_synthase_a-hlx"/>
</dbReference>
<dbReference type="InterPro" id="IPR014049">
    <property type="entry name" value="Glutathione_synthase_N_euk"/>
</dbReference>
<dbReference type="NCBIfam" id="TIGR01986">
    <property type="entry name" value="glut_syn_euk"/>
    <property type="match status" value="1"/>
</dbReference>
<evidence type="ECO:0000256" key="6">
    <source>
        <dbReference type="ARBA" id="ARBA00022723"/>
    </source>
</evidence>
<feature type="binding site" evidence="11">
    <location>
        <begin position="378"/>
        <end position="387"/>
    </location>
    <ligand>
        <name>ATP</name>
        <dbReference type="ChEBI" id="CHEBI:30616"/>
    </ligand>
</feature>
<feature type="binding site" evidence="11">
    <location>
        <position position="389"/>
    </location>
    <ligand>
        <name>ATP</name>
        <dbReference type="ChEBI" id="CHEBI:30616"/>
    </ligand>
</feature>
<evidence type="ECO:0000313" key="16">
    <source>
        <dbReference type="Proteomes" id="UP000307169"/>
    </source>
</evidence>
<feature type="binding site" evidence="11">
    <location>
        <position position="467"/>
    </location>
    <ligand>
        <name>ATP</name>
        <dbReference type="ChEBI" id="CHEBI:30616"/>
    </ligand>
</feature>
<dbReference type="PIRSF" id="PIRSF001558">
    <property type="entry name" value="GSHase"/>
    <property type="match status" value="1"/>
</dbReference>
<keyword evidence="8 10" id="KW-0067">ATP-binding</keyword>
<dbReference type="InterPro" id="IPR014709">
    <property type="entry name" value="Glutathione_synthase_C_euk"/>
</dbReference>
<feature type="binding site" evidence="11">
    <location>
        <position position="319"/>
    </location>
    <ligand>
        <name>ATP</name>
        <dbReference type="ChEBI" id="CHEBI:30616"/>
    </ligand>
</feature>
<feature type="binding site" evidence="11">
    <location>
        <position position="233"/>
    </location>
    <ligand>
        <name>substrate</name>
    </ligand>
</feature>
<dbReference type="GO" id="GO:0005829">
    <property type="term" value="C:cytosol"/>
    <property type="evidence" value="ECO:0007669"/>
    <property type="project" value="TreeGrafter"/>
</dbReference>
<dbReference type="InterPro" id="IPR016185">
    <property type="entry name" value="PreATP-grasp_dom_sf"/>
</dbReference>
<feature type="binding site" evidence="13">
    <location>
        <begin position="280"/>
        <end position="283"/>
    </location>
    <ligand>
        <name>substrate</name>
    </ligand>
</feature>
<dbReference type="InterPro" id="IPR004887">
    <property type="entry name" value="GSH_synth_subst-bd"/>
</dbReference>
<organism evidence="15 16">
    <name type="scientific">Wallemia mellicola</name>
    <dbReference type="NCBI Taxonomy" id="1708541"/>
    <lineage>
        <taxon>Eukaryota</taxon>
        <taxon>Fungi</taxon>
        <taxon>Dikarya</taxon>
        <taxon>Basidiomycota</taxon>
        <taxon>Wallemiomycotina</taxon>
        <taxon>Wallemiomycetes</taxon>
        <taxon>Wallemiales</taxon>
        <taxon>Wallemiaceae</taxon>
        <taxon>Wallemia</taxon>
    </lineage>
</organism>
<evidence type="ECO:0000256" key="5">
    <source>
        <dbReference type="ARBA" id="ARBA00022684"/>
    </source>
</evidence>
<protein>
    <recommendedName>
        <fullName evidence="10">Glutathione synthetase</fullName>
        <shortName evidence="10">GSH-S</shortName>
        <ecNumber evidence="10">6.3.2.3</ecNumber>
    </recommendedName>
</protein>
<comment type="cofactor">
    <cofactor evidence="10 12">
        <name>Mg(2+)</name>
        <dbReference type="ChEBI" id="CHEBI:18420"/>
    </cofactor>
    <text evidence="10 12">Binds 1 Mg(2+) ion per subunit.</text>
</comment>
<feature type="binding site" evidence="11">
    <location>
        <position position="125"/>
    </location>
    <ligand>
        <name>substrate</name>
    </ligand>
</feature>
<dbReference type="EC" id="6.3.2.3" evidence="10"/>
<dbReference type="InterPro" id="IPR005615">
    <property type="entry name" value="Glutathione_synthase"/>
</dbReference>
<dbReference type="GO" id="GO:0043295">
    <property type="term" value="F:glutathione binding"/>
    <property type="evidence" value="ECO:0007669"/>
    <property type="project" value="UniProtKB-UniRule"/>
</dbReference>
<evidence type="ECO:0000259" key="14">
    <source>
        <dbReference type="Pfam" id="PF03199"/>
    </source>
</evidence>
<evidence type="ECO:0000313" key="15">
    <source>
        <dbReference type="EMBL" id="TIB96028.1"/>
    </source>
</evidence>
<dbReference type="FunFam" id="3.40.50.1760:FF:000001">
    <property type="entry name" value="Glutathione synthetase"/>
    <property type="match status" value="1"/>
</dbReference>
<sequence length="489" mass="55321">MEFPPKIEESFEKELIENLRAFCLGNGLVLLPPIKAGETTVSSSEGVQAPVSLFPTPFPRKLYNQALSIQPIFNELYANVARDVEFLDKVMSDVSRFDTFQASLWDQWKSIRDSIVQPNQLLVARSDYLCNTSVSSKGDVKGLSQVEFNTIAASFGALSNQVHQLHDYLSKDVRYSGLHPLLKNDIAENDTLNGLIDGFEAAHKIYKSGYLRSKHSPYILFVVQDNERNVFDQRLLEFELSRRGIRTIRRTLTQLTQQASLSDENALKVNGIEISVVYYRSGYSPDDYTSKKEWDVRKLIELSLAIKCPTLALQLAGCKKVQQVLVDENTLSKYLNPSQVRKIKTYFVEILPFDQSDRGKLAHSIVNNVEKCRDFVLKPQREGGGNNIYKEQIKDFVKGIKKEELSQYILMELIKPPANLNNYLVRYTDDRVIPSDVVSELGIYGTVIFNNHTITRNETAGHLLRTKSKESDEGGVAVGISVIDELLLI</sequence>
<feature type="domain" description="Glutathione synthase substrate-binding" evidence="14">
    <location>
        <begin position="218"/>
        <end position="316"/>
    </location>
</feature>
<keyword evidence="7 10" id="KW-0547">Nucleotide-binding</keyword>
<evidence type="ECO:0000256" key="8">
    <source>
        <dbReference type="ARBA" id="ARBA00022840"/>
    </source>
</evidence>
<evidence type="ECO:0000256" key="7">
    <source>
        <dbReference type="ARBA" id="ARBA00022741"/>
    </source>
</evidence>
<accession>A0A4T0NIG1</accession>
<dbReference type="GO" id="GO:0000287">
    <property type="term" value="F:magnesium ion binding"/>
    <property type="evidence" value="ECO:0007669"/>
    <property type="project" value="UniProtKB-UniRule"/>
</dbReference>
<evidence type="ECO:0000256" key="3">
    <source>
        <dbReference type="ARBA" id="ARBA00011738"/>
    </source>
</evidence>
<dbReference type="Pfam" id="PF03917">
    <property type="entry name" value="GSH_synth_ATP"/>
    <property type="match status" value="1"/>
</dbReference>
<dbReference type="Gene3D" id="1.10.1080.10">
    <property type="entry name" value="Glutathione Synthetase, Chain A, domain 3"/>
    <property type="match status" value="1"/>
</dbReference>
<comment type="subunit">
    <text evidence="3">Homodimer.</text>
</comment>
<feature type="binding site" evidence="12">
    <location>
        <position position="149"/>
    </location>
    <ligand>
        <name>Mg(2+)</name>
        <dbReference type="ChEBI" id="CHEBI:18420"/>
    </ligand>
</feature>
<feature type="binding site" evidence="11">
    <location>
        <position position="465"/>
    </location>
    <ligand>
        <name>substrate</name>
    </ligand>
</feature>
<gene>
    <name evidence="15" type="ORF">E3Q17_04034</name>
</gene>
<evidence type="ECO:0000256" key="12">
    <source>
        <dbReference type="PIRSR" id="PIRSR001558-2"/>
    </source>
</evidence>
<feature type="binding site" evidence="11">
    <location>
        <position position="147"/>
    </location>
    <ligand>
        <name>ATP</name>
        <dbReference type="ChEBI" id="CHEBI:30616"/>
    </ligand>
</feature>
<feature type="binding site" evidence="11">
    <location>
        <position position="440"/>
    </location>
    <ligand>
        <name>ATP</name>
        <dbReference type="ChEBI" id="CHEBI:30616"/>
    </ligand>
</feature>
<dbReference type="EMBL" id="SPRH01000073">
    <property type="protein sequence ID" value="TIB96028.1"/>
    <property type="molecule type" value="Genomic_DNA"/>
</dbReference>
<evidence type="ECO:0000256" key="2">
    <source>
        <dbReference type="ARBA" id="ARBA00010385"/>
    </source>
</evidence>
<dbReference type="UniPathway" id="UPA00142">
    <property type="reaction ID" value="UER00210"/>
</dbReference>
<comment type="caution">
    <text evidence="15">The sequence shown here is derived from an EMBL/GenBank/DDBJ whole genome shotgun (WGS) entry which is preliminary data.</text>
</comment>
<keyword evidence="6 10" id="KW-0479">Metal-binding</keyword>
<evidence type="ECO:0000256" key="13">
    <source>
        <dbReference type="PIRSR" id="PIRSR001558-3"/>
    </source>
</evidence>
<reference evidence="15 16" key="1">
    <citation type="submission" date="2019-03" db="EMBL/GenBank/DDBJ databases">
        <title>Sequencing 25 genomes of Wallemia mellicola.</title>
        <authorList>
            <person name="Gostincar C."/>
        </authorList>
    </citation>
    <scope>NUCLEOTIDE SEQUENCE [LARGE SCALE GENOMIC DNA]</scope>
    <source>
        <strain evidence="15 16">EXF-1262</strain>
    </source>
</reference>
<dbReference type="GO" id="GO:0004363">
    <property type="term" value="F:glutathione synthase activity"/>
    <property type="evidence" value="ECO:0007669"/>
    <property type="project" value="UniProtKB-UniRule"/>
</dbReference>
<dbReference type="Pfam" id="PF03199">
    <property type="entry name" value="GSH_synthase"/>
    <property type="match status" value="1"/>
</dbReference>
<dbReference type="AlphaFoldDB" id="A0A4T0NIG1"/>
<evidence type="ECO:0000256" key="10">
    <source>
        <dbReference type="PIRNR" id="PIRNR001558"/>
    </source>
</evidence>
<evidence type="ECO:0000256" key="9">
    <source>
        <dbReference type="ARBA" id="ARBA00022842"/>
    </source>
</evidence>
<dbReference type="Gene3D" id="3.30.1490.80">
    <property type="match status" value="1"/>
</dbReference>
<comment type="similarity">
    <text evidence="2 10">Belongs to the eukaryotic GSH synthase family.</text>
</comment>
<dbReference type="Gene3D" id="3.30.470.20">
    <property type="entry name" value="ATP-grasp fold, B domain"/>
    <property type="match status" value="1"/>
</dbReference>
<proteinExistence type="inferred from homology"/>
<feature type="binding site" evidence="13">
    <location>
        <begin position="151"/>
        <end position="154"/>
    </location>
    <ligand>
        <name>substrate</name>
    </ligand>
</feature>
<dbReference type="SUPFAM" id="SSF56059">
    <property type="entry name" value="Glutathione synthetase ATP-binding domain-like"/>
    <property type="match status" value="1"/>
</dbReference>
<dbReference type="Gene3D" id="3.40.50.1760">
    <property type="entry name" value="Glutathione synthase, substrate-binding domain superfamily, eukaryotic"/>
    <property type="match status" value="1"/>
</dbReference>
<keyword evidence="5 10" id="KW-0317">Glutathione biosynthesis</keyword>
<comment type="catalytic activity">
    <reaction evidence="10">
        <text>gamma-L-glutamyl-L-cysteine + glycine + ATP = glutathione + ADP + phosphate + H(+)</text>
        <dbReference type="Rhea" id="RHEA:13557"/>
        <dbReference type="ChEBI" id="CHEBI:15378"/>
        <dbReference type="ChEBI" id="CHEBI:30616"/>
        <dbReference type="ChEBI" id="CHEBI:43474"/>
        <dbReference type="ChEBI" id="CHEBI:57305"/>
        <dbReference type="ChEBI" id="CHEBI:57925"/>
        <dbReference type="ChEBI" id="CHEBI:58173"/>
        <dbReference type="ChEBI" id="CHEBI:456216"/>
        <dbReference type="EC" id="6.3.2.3"/>
    </reaction>
</comment>
<feature type="binding site" evidence="12">
    <location>
        <position position="382"/>
    </location>
    <ligand>
        <name>Mg(2+)</name>
        <dbReference type="ChEBI" id="CHEBI:18420"/>
    </ligand>
</feature>
<feature type="binding site" evidence="11">
    <location>
        <begin position="411"/>
        <end position="414"/>
    </location>
    <ligand>
        <name>ATP</name>
        <dbReference type="ChEBI" id="CHEBI:30616"/>
    </ligand>
</feature>
<evidence type="ECO:0000256" key="11">
    <source>
        <dbReference type="PIRSR" id="PIRSR001558-1"/>
    </source>
</evidence>
<feature type="binding site" evidence="12">
    <location>
        <position position="147"/>
    </location>
    <ligand>
        <name>Mg(2+)</name>
        <dbReference type="ChEBI" id="CHEBI:18420"/>
    </ligand>
</feature>
<dbReference type="InterPro" id="IPR037013">
    <property type="entry name" value="GSH-S_sub-bd_sf"/>
</dbReference>
<dbReference type="SUPFAM" id="SSF52440">
    <property type="entry name" value="PreATP-grasp domain"/>
    <property type="match status" value="1"/>
</dbReference>
<feature type="binding site" evidence="13">
    <location>
        <begin position="476"/>
        <end position="477"/>
    </location>
    <ligand>
        <name>substrate</name>
    </ligand>
</feature>
<dbReference type="PANTHER" id="PTHR11130">
    <property type="entry name" value="GLUTATHIONE SYNTHETASE"/>
    <property type="match status" value="1"/>
</dbReference>
<name>A0A4T0NIG1_9BASI</name>
<keyword evidence="4 10" id="KW-0436">Ligase</keyword>
<dbReference type="Proteomes" id="UP000307169">
    <property type="component" value="Unassembled WGS sequence"/>
</dbReference>
<keyword evidence="9 10" id="KW-0460">Magnesium</keyword>
<feature type="binding site" evidence="11">
    <location>
        <position position="473"/>
    </location>
    <ligand>
        <name>ATP</name>
        <dbReference type="ChEBI" id="CHEBI:30616"/>
    </ligand>
</feature>
<comment type="pathway">
    <text evidence="1 10">Sulfur metabolism; glutathione biosynthesis; glutathione from L-cysteine and L-glutamate: step 2/2.</text>
</comment>
<feature type="binding site" evidence="13">
    <location>
        <begin position="227"/>
        <end position="229"/>
    </location>
    <ligand>
        <name>substrate</name>
    </ligand>
</feature>
<dbReference type="FunFam" id="3.30.1490.50:FF:000002">
    <property type="entry name" value="Glutathione synthetase"/>
    <property type="match status" value="1"/>
</dbReference>
<evidence type="ECO:0000256" key="4">
    <source>
        <dbReference type="ARBA" id="ARBA00022598"/>
    </source>
</evidence>